<dbReference type="PROSITE" id="PS50010">
    <property type="entry name" value="DH_2"/>
    <property type="match status" value="1"/>
</dbReference>
<protein>
    <recommendedName>
        <fullName evidence="1">DH domain-containing protein</fullName>
    </recommendedName>
</protein>
<evidence type="ECO:0000313" key="2">
    <source>
        <dbReference type="EMBL" id="CEP01391.1"/>
    </source>
</evidence>
<dbReference type="InterPro" id="IPR011993">
    <property type="entry name" value="PH-like_dom_sf"/>
</dbReference>
<dbReference type="AlphaFoldDB" id="A0A0G4J258"/>
<dbReference type="EMBL" id="CDSF01000112">
    <property type="protein sequence ID" value="CEP01391.1"/>
    <property type="molecule type" value="Genomic_DNA"/>
</dbReference>
<dbReference type="CDD" id="cd00160">
    <property type="entry name" value="RhoGEF"/>
    <property type="match status" value="1"/>
</dbReference>
<keyword evidence="3" id="KW-1185">Reference proteome</keyword>
<dbReference type="Gene3D" id="2.30.29.30">
    <property type="entry name" value="Pleckstrin-homology domain (PH domain)/Phosphotyrosine-binding domain (PTB)"/>
    <property type="match status" value="1"/>
</dbReference>
<reference evidence="2 3" key="1">
    <citation type="submission" date="2015-02" db="EMBL/GenBank/DDBJ databases">
        <authorList>
            <person name="Chooi Y.-H."/>
        </authorList>
    </citation>
    <scope>NUCLEOTIDE SEQUENCE [LARGE SCALE GENOMIC DNA]</scope>
    <source>
        <strain evidence="2">E3</strain>
    </source>
</reference>
<dbReference type="InterPro" id="IPR035899">
    <property type="entry name" value="DBL_dom_sf"/>
</dbReference>
<dbReference type="InterPro" id="IPR000219">
    <property type="entry name" value="DH_dom"/>
</dbReference>
<dbReference type="Proteomes" id="UP000039324">
    <property type="component" value="Unassembled WGS sequence"/>
</dbReference>
<dbReference type="GO" id="GO:0005085">
    <property type="term" value="F:guanyl-nucleotide exchange factor activity"/>
    <property type="evidence" value="ECO:0007669"/>
    <property type="project" value="InterPro"/>
</dbReference>
<name>A0A0G4J258_PLABS</name>
<dbReference type="InterPro" id="IPR051092">
    <property type="entry name" value="FYVE_RhoGEF_PH"/>
</dbReference>
<dbReference type="PANTHER" id="PTHR12673:SF159">
    <property type="entry name" value="LD03170P"/>
    <property type="match status" value="1"/>
</dbReference>
<dbReference type="Pfam" id="PF00621">
    <property type="entry name" value="RhoGEF"/>
    <property type="match status" value="1"/>
</dbReference>
<dbReference type="GO" id="GO:0005737">
    <property type="term" value="C:cytoplasm"/>
    <property type="evidence" value="ECO:0007669"/>
    <property type="project" value="TreeGrafter"/>
</dbReference>
<dbReference type="SMART" id="SM00325">
    <property type="entry name" value="RhoGEF"/>
    <property type="match status" value="1"/>
</dbReference>
<dbReference type="Gene3D" id="1.20.900.10">
    <property type="entry name" value="Dbl homology (DH) domain"/>
    <property type="match status" value="1"/>
</dbReference>
<organism evidence="2 3">
    <name type="scientific">Plasmodiophora brassicae</name>
    <name type="common">Clubroot disease agent</name>
    <dbReference type="NCBI Taxonomy" id="37360"/>
    <lineage>
        <taxon>Eukaryota</taxon>
        <taxon>Sar</taxon>
        <taxon>Rhizaria</taxon>
        <taxon>Endomyxa</taxon>
        <taxon>Phytomyxea</taxon>
        <taxon>Plasmodiophorida</taxon>
        <taxon>Plasmodiophoridae</taxon>
        <taxon>Plasmodiophora</taxon>
    </lineage>
</organism>
<evidence type="ECO:0000313" key="3">
    <source>
        <dbReference type="Proteomes" id="UP000039324"/>
    </source>
</evidence>
<dbReference type="SUPFAM" id="SSF50729">
    <property type="entry name" value="PH domain-like"/>
    <property type="match status" value="1"/>
</dbReference>
<evidence type="ECO:0000259" key="1">
    <source>
        <dbReference type="PROSITE" id="PS50010"/>
    </source>
</evidence>
<feature type="domain" description="DH" evidence="1">
    <location>
        <begin position="17"/>
        <end position="222"/>
    </location>
</feature>
<accession>A0A0G4J258</accession>
<dbReference type="OrthoDB" id="660555at2759"/>
<sequence>MAAAAPVLNEDERMAVRRDEIVRELLVTEKNYVDSLNAFFSAYVPRIGAMRIISIPDFAQLCSNLEVVSAGPAVSRSLPVADCGAQVIRRIHMRFYGDLQIRIDNGRWGPNSRIADLFMEYAPFFRVYGDIIHLLETVGTAIQDLIYSSPEFEQVLKVCREDSRCKRHTLQSILIMPIQRIPRYFLILKAILQHTPENHPERALLQEALALVETVTQQVNQAAHDLLSRKKIVEIHKKMPRSFDLFQPGRRFVLKSKMATVSPLGELQPAKFILFNDALLHVKNFFGSYKILKQFNISPISAFGVFDVRDTYFPSDKAETIRNRFRVADGSAMLEIQCNSSVEKQMWVEALEKCVRDSENRICPDSRAIQEAIRTSDKAQLLAKVGNDAVSQMMSNVLTRPMSRTVAEARAPLLLPCSICLCPRFQPSFFTDGKCICQHEQREHCAK</sequence>
<dbReference type="SUPFAM" id="SSF48065">
    <property type="entry name" value="DBL homology domain (DH-domain)"/>
    <property type="match status" value="1"/>
</dbReference>
<dbReference type="PANTHER" id="PTHR12673">
    <property type="entry name" value="FACIOGENITAL DYSPLASIA PROTEIN"/>
    <property type="match status" value="1"/>
</dbReference>
<proteinExistence type="predicted"/>
<gene>
    <name evidence="2" type="ORF">PBRA_001997</name>
</gene>